<gene>
    <name evidence="2" type="ORF">PR048_033638</name>
</gene>
<feature type="compositionally biased region" description="Basic and acidic residues" evidence="1">
    <location>
        <begin position="1"/>
        <end position="22"/>
    </location>
</feature>
<feature type="region of interest" description="Disordered" evidence="1">
    <location>
        <begin position="1"/>
        <end position="56"/>
    </location>
</feature>
<feature type="region of interest" description="Disordered" evidence="1">
    <location>
        <begin position="376"/>
        <end position="421"/>
    </location>
</feature>
<dbReference type="Gene3D" id="3.30.420.10">
    <property type="entry name" value="Ribonuclease H-like superfamily/Ribonuclease H"/>
    <property type="match status" value="1"/>
</dbReference>
<dbReference type="EMBL" id="JARBHB010000017">
    <property type="protein sequence ID" value="KAJ8866114.1"/>
    <property type="molecule type" value="Genomic_DNA"/>
</dbReference>
<dbReference type="Proteomes" id="UP001159363">
    <property type="component" value="Chromosome 16"/>
</dbReference>
<comment type="caution">
    <text evidence="2">The sequence shown here is derived from an EMBL/GenBank/DDBJ whole genome shotgun (WGS) entry which is preliminary data.</text>
</comment>
<organism evidence="2 3">
    <name type="scientific">Dryococelus australis</name>
    <dbReference type="NCBI Taxonomy" id="614101"/>
    <lineage>
        <taxon>Eukaryota</taxon>
        <taxon>Metazoa</taxon>
        <taxon>Ecdysozoa</taxon>
        <taxon>Arthropoda</taxon>
        <taxon>Hexapoda</taxon>
        <taxon>Insecta</taxon>
        <taxon>Pterygota</taxon>
        <taxon>Neoptera</taxon>
        <taxon>Polyneoptera</taxon>
        <taxon>Phasmatodea</taxon>
        <taxon>Verophasmatodea</taxon>
        <taxon>Anareolatae</taxon>
        <taxon>Phasmatidae</taxon>
        <taxon>Eurycanthinae</taxon>
        <taxon>Dryococelus</taxon>
    </lineage>
</organism>
<dbReference type="InterPro" id="IPR036397">
    <property type="entry name" value="RNaseH_sf"/>
</dbReference>
<evidence type="ECO:0008006" key="4">
    <source>
        <dbReference type="Google" id="ProtNLM"/>
    </source>
</evidence>
<keyword evidence="3" id="KW-1185">Reference proteome</keyword>
<evidence type="ECO:0000313" key="3">
    <source>
        <dbReference type="Proteomes" id="UP001159363"/>
    </source>
</evidence>
<name>A0ABQ9G4Z2_9NEOP</name>
<sequence length="492" mass="54822">MERCRNAGALDRGEGEFSEKTRRPAASSGTILTSGNPDLLSRSKSERGLEARLPPRPDDVRTVRLCVKREAKGPTYTICSTRKVWRERTSNRLQQQQWCGVMRGKLRFAHLPDWSAQSPDLNPIEHLSDELDHRVRARQARPKSIAQLMEWLQEEWRRIPVDVLQTLVESMRDRVAAVIAARGTFLSSFIFSYAENEVELAEWGCRKSEESNHSRGLQFGFYARASVASFRFIQFLLPSAAPSPSVRVVCVFPEPRRGAQLCSPRAESPGADQYRRPWWQVERCAGGQDGGRESGRGLGAVAVDRIDQVWRGVGVRLFPRRCSCAVRRPGAHSTAAMLPPLNNAFPPPPPLHKFARAPTSQHPFHPPPTFAAPAVAPTAERRRNARTGKGGTSQRKARLPAASTGTIPTCENPETRPRIEPGSPWWEAGRLTDQPPWPPVTPPWAHTWLGRVVASWLSGGWSTQTSPVARFVGTSKKKGRRASLMCRVLVPS</sequence>
<accession>A0ABQ9G4Z2</accession>
<evidence type="ECO:0000256" key="1">
    <source>
        <dbReference type="SAM" id="MobiDB-lite"/>
    </source>
</evidence>
<evidence type="ECO:0000313" key="2">
    <source>
        <dbReference type="EMBL" id="KAJ8866114.1"/>
    </source>
</evidence>
<proteinExistence type="predicted"/>
<feature type="compositionally biased region" description="Polar residues" evidence="1">
    <location>
        <begin position="27"/>
        <end position="36"/>
    </location>
</feature>
<feature type="compositionally biased region" description="Basic and acidic residues" evidence="1">
    <location>
        <begin position="41"/>
        <end position="56"/>
    </location>
</feature>
<reference evidence="2 3" key="1">
    <citation type="submission" date="2023-02" db="EMBL/GenBank/DDBJ databases">
        <title>LHISI_Scaffold_Assembly.</title>
        <authorList>
            <person name="Stuart O.P."/>
            <person name="Cleave R."/>
            <person name="Magrath M.J.L."/>
            <person name="Mikheyev A.S."/>
        </authorList>
    </citation>
    <scope>NUCLEOTIDE SEQUENCE [LARGE SCALE GENOMIC DNA]</scope>
    <source>
        <strain evidence="2">Daus_M_001</strain>
        <tissue evidence="2">Leg muscle</tissue>
    </source>
</reference>
<protein>
    <recommendedName>
        <fullName evidence="4">Tc1-like transposase DDE domain-containing protein</fullName>
    </recommendedName>
</protein>